<keyword evidence="6" id="KW-0560">Oxidoreductase</keyword>
<proteinExistence type="inferred from homology"/>
<dbReference type="Pfam" id="PF02219">
    <property type="entry name" value="MTHFR"/>
    <property type="match status" value="1"/>
</dbReference>
<dbReference type="Gene3D" id="3.20.20.220">
    <property type="match status" value="1"/>
</dbReference>
<dbReference type="SUPFAM" id="SSF51730">
    <property type="entry name" value="FAD-linked oxidoreductase"/>
    <property type="match status" value="1"/>
</dbReference>
<comment type="cofactor">
    <cofactor evidence="1">
        <name>FAD</name>
        <dbReference type="ChEBI" id="CHEBI:57692"/>
    </cofactor>
</comment>
<evidence type="ECO:0000256" key="1">
    <source>
        <dbReference type="ARBA" id="ARBA00001974"/>
    </source>
</evidence>
<dbReference type="GO" id="GO:0009086">
    <property type="term" value="P:methionine biosynthetic process"/>
    <property type="evidence" value="ECO:0007669"/>
    <property type="project" value="TreeGrafter"/>
</dbReference>
<accession>A0A7C3ES69</accession>
<evidence type="ECO:0000256" key="5">
    <source>
        <dbReference type="ARBA" id="ARBA00022827"/>
    </source>
</evidence>
<keyword evidence="5" id="KW-0274">FAD</keyword>
<comment type="similarity">
    <text evidence="3">Belongs to the methylenetetrahydrofolate reductase family.</text>
</comment>
<protein>
    <submittedName>
        <fullName evidence="7">5,10-methylenetetrahydrofolate reductase</fullName>
    </submittedName>
</protein>
<evidence type="ECO:0000313" key="7">
    <source>
        <dbReference type="EMBL" id="HFK20040.1"/>
    </source>
</evidence>
<dbReference type="InterPro" id="IPR003171">
    <property type="entry name" value="Mehydrof_redctse-like"/>
</dbReference>
<dbReference type="GO" id="GO:0071949">
    <property type="term" value="F:FAD binding"/>
    <property type="evidence" value="ECO:0007669"/>
    <property type="project" value="TreeGrafter"/>
</dbReference>
<evidence type="ECO:0000256" key="4">
    <source>
        <dbReference type="ARBA" id="ARBA00022630"/>
    </source>
</evidence>
<evidence type="ECO:0000256" key="6">
    <source>
        <dbReference type="ARBA" id="ARBA00023002"/>
    </source>
</evidence>
<evidence type="ECO:0000256" key="2">
    <source>
        <dbReference type="ARBA" id="ARBA00004777"/>
    </source>
</evidence>
<keyword evidence="4" id="KW-0285">Flavoprotein</keyword>
<organism evidence="7">
    <name type="scientific">Candidatus Methanomethylicus mesodigestus</name>
    <dbReference type="NCBI Taxonomy" id="1867258"/>
    <lineage>
        <taxon>Archaea</taxon>
        <taxon>Thermoproteota</taxon>
        <taxon>Methanosuratincolia</taxon>
        <taxon>Candidatus Methanomethylicales</taxon>
        <taxon>Candidatus Methanomethylicaceae</taxon>
        <taxon>Candidatus Methanomethylicus</taxon>
    </lineage>
</organism>
<dbReference type="PANTHER" id="PTHR45754">
    <property type="entry name" value="METHYLENETETRAHYDROFOLATE REDUCTASE"/>
    <property type="match status" value="1"/>
</dbReference>
<name>A0A7C3ES69_9CREN</name>
<sequence length="311" mass="33403">MVDASSNLMRALKSGAFVFTGEVSPQKTSSTGALLESARSLRRCTIACNVTDNPRARANMSSIAASHLIQEMAGVEAICQMTVRDRNRIALTSDLLGAASLGIRNVLTMTGDHTVLGDNPGAKPVYDIDTAQFVKLIRGMVDAGIDLAGNKIDGKPLLHVGITANPNADPLEPEIAKIERKIDLGAEFIQTQAVFDMENVKRFMGAIGSMGVPVILGIFICRSCSVAELINRNLPGIKIPDELVSSLKKAESNGGRANGEVDRINVDYYGGLIREIRKTTSAAGVHIMAINYDRIVNALYEELKSELSLTF</sequence>
<comment type="pathway">
    <text evidence="2">One-carbon metabolism; tetrahydrofolate interconversion.</text>
</comment>
<dbReference type="EMBL" id="DSTX01000002">
    <property type="protein sequence ID" value="HFK20040.1"/>
    <property type="molecule type" value="Genomic_DNA"/>
</dbReference>
<evidence type="ECO:0000256" key="3">
    <source>
        <dbReference type="ARBA" id="ARBA00006743"/>
    </source>
</evidence>
<dbReference type="AlphaFoldDB" id="A0A7C3ES69"/>
<dbReference type="PANTHER" id="PTHR45754:SF3">
    <property type="entry name" value="METHYLENETETRAHYDROFOLATE REDUCTASE (NADPH)"/>
    <property type="match status" value="1"/>
</dbReference>
<dbReference type="GO" id="GO:0004489">
    <property type="term" value="F:methylenetetrahydrofolate reductase [NAD(P)H] activity"/>
    <property type="evidence" value="ECO:0007669"/>
    <property type="project" value="InterPro"/>
</dbReference>
<dbReference type="GO" id="GO:0035999">
    <property type="term" value="P:tetrahydrofolate interconversion"/>
    <property type="evidence" value="ECO:0007669"/>
    <property type="project" value="UniProtKB-UniPathway"/>
</dbReference>
<dbReference type="CDD" id="cd00537">
    <property type="entry name" value="MTHFR"/>
    <property type="match status" value="1"/>
</dbReference>
<comment type="caution">
    <text evidence="7">The sequence shown here is derived from an EMBL/GenBank/DDBJ whole genome shotgun (WGS) entry which is preliminary data.</text>
</comment>
<dbReference type="UniPathway" id="UPA00193"/>
<dbReference type="InterPro" id="IPR029041">
    <property type="entry name" value="FAD-linked_oxidoreductase-like"/>
</dbReference>
<reference evidence="7" key="1">
    <citation type="journal article" date="2020" name="mSystems">
        <title>Genome- and Community-Level Interaction Insights into Carbon Utilization and Element Cycling Functions of Hydrothermarchaeota in Hydrothermal Sediment.</title>
        <authorList>
            <person name="Zhou Z."/>
            <person name="Liu Y."/>
            <person name="Xu W."/>
            <person name="Pan J."/>
            <person name="Luo Z.H."/>
            <person name="Li M."/>
        </authorList>
    </citation>
    <scope>NUCLEOTIDE SEQUENCE [LARGE SCALE GENOMIC DNA]</scope>
    <source>
        <strain evidence="7">SpSt-468</strain>
    </source>
</reference>
<dbReference type="GO" id="GO:0005829">
    <property type="term" value="C:cytosol"/>
    <property type="evidence" value="ECO:0007669"/>
    <property type="project" value="TreeGrafter"/>
</dbReference>
<gene>
    <name evidence="7" type="ORF">ENS19_02035</name>
</gene>